<dbReference type="GO" id="GO:0005634">
    <property type="term" value="C:nucleus"/>
    <property type="evidence" value="ECO:0007669"/>
    <property type="project" value="UniProtKB-SubCell"/>
</dbReference>
<dbReference type="Pfam" id="PF00096">
    <property type="entry name" value="zf-C2H2"/>
    <property type="match status" value="3"/>
</dbReference>
<dbReference type="GO" id="GO:0000981">
    <property type="term" value="F:DNA-binding transcription factor activity, RNA polymerase II-specific"/>
    <property type="evidence" value="ECO:0007669"/>
    <property type="project" value="TreeGrafter"/>
</dbReference>
<dbReference type="InterPro" id="IPR043359">
    <property type="entry name" value="GLI-like"/>
</dbReference>
<feature type="domain" description="C2H2-type" evidence="14">
    <location>
        <begin position="475"/>
        <end position="505"/>
    </location>
</feature>
<keyword evidence="13" id="KW-0812">Transmembrane</keyword>
<evidence type="ECO:0000256" key="13">
    <source>
        <dbReference type="SAM" id="Phobius"/>
    </source>
</evidence>
<keyword evidence="13" id="KW-0472">Membrane</keyword>
<dbReference type="SUPFAM" id="SSF57667">
    <property type="entry name" value="beta-beta-alpha zinc fingers"/>
    <property type="match status" value="3"/>
</dbReference>
<keyword evidence="6" id="KW-0862">Zinc</keyword>
<dbReference type="FunFam" id="3.30.160.60:FF:000048">
    <property type="entry name" value="GLI family zinc finger 3"/>
    <property type="match status" value="1"/>
</dbReference>
<feature type="compositionally biased region" description="Basic and acidic residues" evidence="12">
    <location>
        <begin position="291"/>
        <end position="301"/>
    </location>
</feature>
<evidence type="ECO:0000256" key="4">
    <source>
        <dbReference type="ARBA" id="ARBA00022737"/>
    </source>
</evidence>
<dbReference type="InterPro" id="IPR013087">
    <property type="entry name" value="Znf_C2H2_type"/>
</dbReference>
<sequence>EAICVLPQEMRSGLFIQTSCYCLKHLQALLLCFCLPATHHLFPTFQPPLPIDMRHHEGRYHYESHALHAMHGPAGLAGCPVISDISLIRLSSAAVATADSPFSPHHPYTVSPHMEQYLRSVHGGPSLSMLSAARGLSPADCEQTRTNVVKKLNTFFIMFSLIFVFPILSISNMKCFPSPLPSASRFSRPRTPPRPSRKRALSMSPLSEASIDLHAMIRSSPSSLVAYINSSRSGSLTPSPSFPFPPPINPMAYQQLLAQHRGLNAFGYTPPLLQAPPSFCGPQPGLGPPLHGRDLQTKNHSGEPAVSSTVEPAVTKRSKVKTEAEQEEGGDEAERDECKPEAEAAYETDCHWDGCSREHENQEQLVQHINNHHIHGEKKEFVCRWDACSREQKPFKAQYMLVVHMRRHTGEKPHKCTFEGCSKAYSRLENLKTHLRSHTGEKPYVCEHEGCNKAFSNASDRAKHQNRTHSNEKPYVCKLPGCTKRYTDPSSLRKHVKTVHGPEAHVTRGQRAAPPPPGPPSRLPRDSGEEAAGRRRRSERGGVEDYLHLRCIKAETNSCAPPPPGEAWGIQVGARRRGAPTCESGS</sequence>
<dbReference type="InterPro" id="IPR036236">
    <property type="entry name" value="Znf_C2H2_sf"/>
</dbReference>
<dbReference type="FunFam" id="3.30.160.60:FF:000019">
    <property type="entry name" value="GLI family zinc finger 3"/>
    <property type="match status" value="1"/>
</dbReference>
<feature type="region of interest" description="Disordered" evidence="12">
    <location>
        <begin position="280"/>
        <end position="339"/>
    </location>
</feature>
<feature type="region of interest" description="Disordered" evidence="12">
    <location>
        <begin position="181"/>
        <end position="203"/>
    </location>
</feature>
<dbReference type="AlphaFoldDB" id="A0AAQ4S8Q1"/>
<keyword evidence="5 11" id="KW-0863">Zinc-finger</keyword>
<evidence type="ECO:0000256" key="5">
    <source>
        <dbReference type="ARBA" id="ARBA00022771"/>
    </source>
</evidence>
<feature type="compositionally biased region" description="Pro residues" evidence="12">
    <location>
        <begin position="513"/>
        <end position="522"/>
    </location>
</feature>
<reference evidence="15" key="3">
    <citation type="submission" date="2025-09" db="UniProtKB">
        <authorList>
            <consortium name="Ensembl"/>
        </authorList>
    </citation>
    <scope>IDENTIFICATION</scope>
</reference>
<name>A0AAQ4S8Q1_GASAC</name>
<dbReference type="PROSITE" id="PS50157">
    <property type="entry name" value="ZINC_FINGER_C2H2_2"/>
    <property type="match status" value="4"/>
</dbReference>
<dbReference type="SMART" id="SM00355">
    <property type="entry name" value="ZnF_C2H2"/>
    <property type="match status" value="5"/>
</dbReference>
<protein>
    <recommendedName>
        <fullName evidence="14">C2H2-type domain-containing protein</fullName>
    </recommendedName>
</protein>
<dbReference type="Gene3D" id="3.30.160.60">
    <property type="entry name" value="Classic Zinc Finger"/>
    <property type="match status" value="5"/>
</dbReference>
<dbReference type="Pfam" id="PF23561">
    <property type="entry name" value="zf-C2H2_15"/>
    <property type="match status" value="1"/>
</dbReference>
<feature type="region of interest" description="Disordered" evidence="12">
    <location>
        <begin position="488"/>
        <end position="586"/>
    </location>
</feature>
<evidence type="ECO:0000313" key="15">
    <source>
        <dbReference type="Ensembl" id="ENSGACP00000071710.1"/>
    </source>
</evidence>
<evidence type="ECO:0000256" key="12">
    <source>
        <dbReference type="SAM" id="MobiDB-lite"/>
    </source>
</evidence>
<evidence type="ECO:0000256" key="1">
    <source>
        <dbReference type="ARBA" id="ARBA00004123"/>
    </source>
</evidence>
<feature type="compositionally biased region" description="Basic and acidic residues" evidence="12">
    <location>
        <begin position="523"/>
        <end position="548"/>
    </location>
</feature>
<evidence type="ECO:0000256" key="11">
    <source>
        <dbReference type="PROSITE-ProRule" id="PRU00042"/>
    </source>
</evidence>
<keyword evidence="8" id="KW-0238">DNA-binding</keyword>
<comment type="similarity">
    <text evidence="2">Belongs to the GLI C2H2-type zinc-finger protein family.</text>
</comment>
<dbReference type="GO" id="GO:0007224">
    <property type="term" value="P:smoothened signaling pathway"/>
    <property type="evidence" value="ECO:0007669"/>
    <property type="project" value="TreeGrafter"/>
</dbReference>
<keyword evidence="7" id="KW-0805">Transcription regulation</keyword>
<evidence type="ECO:0000313" key="16">
    <source>
        <dbReference type="Proteomes" id="UP000007635"/>
    </source>
</evidence>
<dbReference type="InterPro" id="IPR056436">
    <property type="entry name" value="Znf-C2H2_ZIC1-5/GLI1-3-like"/>
</dbReference>
<evidence type="ECO:0000256" key="10">
    <source>
        <dbReference type="ARBA" id="ARBA00023242"/>
    </source>
</evidence>
<keyword evidence="9" id="KW-0804">Transcription</keyword>
<evidence type="ECO:0000256" key="7">
    <source>
        <dbReference type="ARBA" id="ARBA00023015"/>
    </source>
</evidence>
<keyword evidence="13" id="KW-1133">Transmembrane helix</keyword>
<dbReference type="FunFam" id="3.30.160.60:FF:000036">
    <property type="entry name" value="GLI family zinc finger 3"/>
    <property type="match status" value="1"/>
</dbReference>
<evidence type="ECO:0000259" key="14">
    <source>
        <dbReference type="PROSITE" id="PS50157"/>
    </source>
</evidence>
<feature type="transmembrane region" description="Helical" evidence="13">
    <location>
        <begin position="152"/>
        <end position="171"/>
    </location>
</feature>
<proteinExistence type="inferred from homology"/>
<feature type="domain" description="C2H2-type" evidence="14">
    <location>
        <begin position="386"/>
        <end position="413"/>
    </location>
</feature>
<reference evidence="15" key="2">
    <citation type="submission" date="2025-08" db="UniProtKB">
        <authorList>
            <consortium name="Ensembl"/>
        </authorList>
    </citation>
    <scope>IDENTIFICATION</scope>
</reference>
<dbReference type="PANTHER" id="PTHR45718">
    <property type="entry name" value="TRANSCRIPTIONAL ACTIVATOR CUBITUS INTERRUPTUS"/>
    <property type="match status" value="1"/>
</dbReference>
<evidence type="ECO:0000256" key="6">
    <source>
        <dbReference type="ARBA" id="ARBA00022833"/>
    </source>
</evidence>
<dbReference type="GeneTree" id="ENSGT00940000159213"/>
<dbReference type="GO" id="GO:0000978">
    <property type="term" value="F:RNA polymerase II cis-regulatory region sequence-specific DNA binding"/>
    <property type="evidence" value="ECO:0007669"/>
    <property type="project" value="TreeGrafter"/>
</dbReference>
<evidence type="ECO:0000256" key="8">
    <source>
        <dbReference type="ARBA" id="ARBA00023125"/>
    </source>
</evidence>
<evidence type="ECO:0000256" key="9">
    <source>
        <dbReference type="ARBA" id="ARBA00023163"/>
    </source>
</evidence>
<evidence type="ECO:0000256" key="3">
    <source>
        <dbReference type="ARBA" id="ARBA00022723"/>
    </source>
</evidence>
<reference evidence="15 16" key="1">
    <citation type="journal article" date="2021" name="G3 (Bethesda)">
        <title>Improved contiguity of the threespine stickleback genome using long-read sequencing.</title>
        <authorList>
            <person name="Nath S."/>
            <person name="Shaw D.E."/>
            <person name="White M.A."/>
        </authorList>
    </citation>
    <scope>NUCLEOTIDE SEQUENCE [LARGE SCALE GENOMIC DNA]</scope>
    <source>
        <strain evidence="15 16">Lake Benthic</strain>
    </source>
</reference>
<feature type="domain" description="C2H2-type" evidence="14">
    <location>
        <begin position="444"/>
        <end position="474"/>
    </location>
</feature>
<feature type="compositionally biased region" description="Acidic residues" evidence="12">
    <location>
        <begin position="325"/>
        <end position="335"/>
    </location>
</feature>
<keyword evidence="4" id="KW-0677">Repeat</keyword>
<accession>A0AAQ4S8Q1</accession>
<organism evidence="15 16">
    <name type="scientific">Gasterosteus aculeatus aculeatus</name>
    <name type="common">three-spined stickleback</name>
    <dbReference type="NCBI Taxonomy" id="481459"/>
    <lineage>
        <taxon>Eukaryota</taxon>
        <taxon>Metazoa</taxon>
        <taxon>Chordata</taxon>
        <taxon>Craniata</taxon>
        <taxon>Vertebrata</taxon>
        <taxon>Euteleostomi</taxon>
        <taxon>Actinopterygii</taxon>
        <taxon>Neopterygii</taxon>
        <taxon>Teleostei</taxon>
        <taxon>Neoteleostei</taxon>
        <taxon>Acanthomorphata</taxon>
        <taxon>Eupercaria</taxon>
        <taxon>Perciformes</taxon>
        <taxon>Cottioidei</taxon>
        <taxon>Gasterosteales</taxon>
        <taxon>Gasterosteidae</taxon>
        <taxon>Gasterosteus</taxon>
    </lineage>
</organism>
<keyword evidence="10" id="KW-0539">Nucleus</keyword>
<dbReference type="FunFam" id="3.30.160.60:FF:000031">
    <property type="entry name" value="GLI family zinc finger 3"/>
    <property type="match status" value="1"/>
</dbReference>
<dbReference type="PROSITE" id="PS00028">
    <property type="entry name" value="ZINC_FINGER_C2H2_1"/>
    <property type="match status" value="3"/>
</dbReference>
<dbReference type="Ensembl" id="ENSGACT00000069912.1">
    <property type="protein sequence ID" value="ENSGACP00000071710.1"/>
    <property type="gene ID" value="ENSGACG00000026100.1"/>
</dbReference>
<dbReference type="FunFam" id="3.30.160.60:FF:000068">
    <property type="entry name" value="GLI family zinc finger 3"/>
    <property type="match status" value="1"/>
</dbReference>
<dbReference type="PANTHER" id="PTHR45718:SF6">
    <property type="entry name" value="ZINC FINGER PROTEIN GLI2"/>
    <property type="match status" value="1"/>
</dbReference>
<comment type="subcellular location">
    <subcellularLocation>
        <location evidence="1">Nucleus</location>
    </subcellularLocation>
</comment>
<evidence type="ECO:0000256" key="2">
    <source>
        <dbReference type="ARBA" id="ARBA00010831"/>
    </source>
</evidence>
<dbReference type="Proteomes" id="UP000007635">
    <property type="component" value="Chromosome I"/>
</dbReference>
<dbReference type="GO" id="GO:0008270">
    <property type="term" value="F:zinc ion binding"/>
    <property type="evidence" value="ECO:0007669"/>
    <property type="project" value="UniProtKB-KW"/>
</dbReference>
<keyword evidence="3" id="KW-0479">Metal-binding</keyword>
<keyword evidence="16" id="KW-1185">Reference proteome</keyword>
<feature type="domain" description="C2H2-type" evidence="14">
    <location>
        <begin position="414"/>
        <end position="443"/>
    </location>
</feature>